<evidence type="ECO:0000313" key="2">
    <source>
        <dbReference type="Proteomes" id="UP001057402"/>
    </source>
</evidence>
<reference evidence="2" key="1">
    <citation type="journal article" date="2023" name="Front. Plant Sci.">
        <title>Chromosomal-level genome assembly of Melastoma candidum provides insights into trichome evolution.</title>
        <authorList>
            <person name="Zhong Y."/>
            <person name="Wu W."/>
            <person name="Sun C."/>
            <person name="Zou P."/>
            <person name="Liu Y."/>
            <person name="Dai S."/>
            <person name="Zhou R."/>
        </authorList>
    </citation>
    <scope>NUCLEOTIDE SEQUENCE [LARGE SCALE GENOMIC DNA]</scope>
</reference>
<keyword evidence="2" id="KW-1185">Reference proteome</keyword>
<protein>
    <submittedName>
        <fullName evidence="1">Uncharacterized protein</fullName>
    </submittedName>
</protein>
<gene>
    <name evidence="1" type="ORF">MLD38_039908</name>
</gene>
<sequence>MQLTSAACSVCRLKPFSPLPPPILLHRRCLDVVVTSCTSPRTSASSSSYSSAQQDVLAAIAESSERVLPCVRTYENDSVRLSLVGAVGFEQALTAAAADGGGAASEHLDAGVPAMVVETVLPGSVAEEQATVSTRLFLPARKVKEKAKKLKNSITDDMLAATTPSNIFAMTFKQVVMQQLWNFELVVFQPGAERDMDDLESPRKVPETFIIGSSNENAISVLAEAACKSILQITQQDYLKNGYGWSLNFFNWFNGPKGISSSDSSVVMYKLGEDEIVENAKSLLEHFLSAQQSTLQLPCSGKRGFGWTKAVHSKLKNIGGIEFCAWVHEYMPAYRLVINTDKLPDLRLEGWRQLEKNAQEVILTHSQMVGMANVLDMFYEDIYTLPDKELSCQMVVNPAILSNNKRHMAALKIFTAVLAGVIFVITMRAFGGLHLPLLRKEQLHAKKFTPVPPSETYEKCNDDLDNRKV</sequence>
<organism evidence="1 2">
    <name type="scientific">Melastoma candidum</name>
    <dbReference type="NCBI Taxonomy" id="119954"/>
    <lineage>
        <taxon>Eukaryota</taxon>
        <taxon>Viridiplantae</taxon>
        <taxon>Streptophyta</taxon>
        <taxon>Embryophyta</taxon>
        <taxon>Tracheophyta</taxon>
        <taxon>Spermatophyta</taxon>
        <taxon>Magnoliopsida</taxon>
        <taxon>eudicotyledons</taxon>
        <taxon>Gunneridae</taxon>
        <taxon>Pentapetalae</taxon>
        <taxon>rosids</taxon>
        <taxon>malvids</taxon>
        <taxon>Myrtales</taxon>
        <taxon>Melastomataceae</taxon>
        <taxon>Melastomatoideae</taxon>
        <taxon>Melastomateae</taxon>
        <taxon>Melastoma</taxon>
    </lineage>
</organism>
<accession>A0ACB9L4R7</accession>
<name>A0ACB9L4R7_9MYRT</name>
<evidence type="ECO:0000313" key="1">
    <source>
        <dbReference type="EMBL" id="KAI4304388.1"/>
    </source>
</evidence>
<dbReference type="EMBL" id="CM042891">
    <property type="protein sequence ID" value="KAI4304388.1"/>
    <property type="molecule type" value="Genomic_DNA"/>
</dbReference>
<comment type="caution">
    <text evidence="1">The sequence shown here is derived from an EMBL/GenBank/DDBJ whole genome shotgun (WGS) entry which is preliminary data.</text>
</comment>
<proteinExistence type="predicted"/>
<dbReference type="Proteomes" id="UP001057402">
    <property type="component" value="Chromosome 12"/>
</dbReference>